<name>A0A381X065_9ZZZZ</name>
<dbReference type="Gene3D" id="3.40.50.620">
    <property type="entry name" value="HUPs"/>
    <property type="match status" value="1"/>
</dbReference>
<feature type="domain" description="Electron transfer flavoprotein alpha/beta-subunit N-terminal" evidence="2">
    <location>
        <begin position="7"/>
        <end position="149"/>
    </location>
</feature>
<dbReference type="SMART" id="SM00893">
    <property type="entry name" value="ETF"/>
    <property type="match status" value="1"/>
</dbReference>
<dbReference type="InterPro" id="IPR033947">
    <property type="entry name" value="ETF_alpha_N"/>
</dbReference>
<dbReference type="InterPro" id="IPR001308">
    <property type="entry name" value="ETF_a/FixB"/>
</dbReference>
<dbReference type="GO" id="GO:0050660">
    <property type="term" value="F:flavin adenine dinucleotide binding"/>
    <property type="evidence" value="ECO:0007669"/>
    <property type="project" value="InterPro"/>
</dbReference>
<evidence type="ECO:0000259" key="2">
    <source>
        <dbReference type="SMART" id="SM00893"/>
    </source>
</evidence>
<dbReference type="EMBL" id="UINC01013394">
    <property type="protein sequence ID" value="SVA57901.1"/>
    <property type="molecule type" value="Genomic_DNA"/>
</dbReference>
<proteinExistence type="inferred from homology"/>
<dbReference type="GO" id="GO:0033539">
    <property type="term" value="P:fatty acid beta-oxidation using acyl-CoA dehydrogenase"/>
    <property type="evidence" value="ECO:0007669"/>
    <property type="project" value="TreeGrafter"/>
</dbReference>
<dbReference type="SUPFAM" id="SSF52402">
    <property type="entry name" value="Adenine nucleotide alpha hydrolases-like"/>
    <property type="match status" value="1"/>
</dbReference>
<evidence type="ECO:0000313" key="3">
    <source>
        <dbReference type="EMBL" id="SVA57901.1"/>
    </source>
</evidence>
<organism evidence="3">
    <name type="scientific">marine metagenome</name>
    <dbReference type="NCBI Taxonomy" id="408172"/>
    <lineage>
        <taxon>unclassified sequences</taxon>
        <taxon>metagenomes</taxon>
        <taxon>ecological metagenomes</taxon>
    </lineage>
</organism>
<protein>
    <recommendedName>
        <fullName evidence="2">Electron transfer flavoprotein alpha/beta-subunit N-terminal domain-containing protein</fullName>
    </recommendedName>
</protein>
<dbReference type="InterPro" id="IPR014730">
    <property type="entry name" value="ETF_a/b_N"/>
</dbReference>
<feature type="non-terminal residue" evidence="3">
    <location>
        <position position="1"/>
    </location>
</feature>
<feature type="non-terminal residue" evidence="3">
    <location>
        <position position="149"/>
    </location>
</feature>
<evidence type="ECO:0000256" key="1">
    <source>
        <dbReference type="ARBA" id="ARBA00005817"/>
    </source>
</evidence>
<dbReference type="Pfam" id="PF01012">
    <property type="entry name" value="ETF"/>
    <property type="match status" value="1"/>
</dbReference>
<dbReference type="PANTHER" id="PTHR43153:SF1">
    <property type="entry name" value="ELECTRON TRANSFER FLAVOPROTEIN SUBUNIT ALPHA, MITOCHONDRIAL"/>
    <property type="match status" value="1"/>
</dbReference>
<dbReference type="GO" id="GO:0009055">
    <property type="term" value="F:electron transfer activity"/>
    <property type="evidence" value="ECO:0007669"/>
    <property type="project" value="InterPro"/>
</dbReference>
<dbReference type="CDD" id="cd01715">
    <property type="entry name" value="ETF_alpha"/>
    <property type="match status" value="1"/>
</dbReference>
<accession>A0A381X065</accession>
<dbReference type="PANTHER" id="PTHR43153">
    <property type="entry name" value="ELECTRON TRANSFER FLAVOPROTEIN ALPHA"/>
    <property type="match status" value="1"/>
</dbReference>
<comment type="similarity">
    <text evidence="1">Belongs to the ETF alpha-subunit/FixB family.</text>
</comment>
<dbReference type="AlphaFoldDB" id="A0A381X065"/>
<gene>
    <name evidence="3" type="ORF">METZ01_LOCUS110755</name>
</gene>
<reference evidence="3" key="1">
    <citation type="submission" date="2018-05" db="EMBL/GenBank/DDBJ databases">
        <authorList>
            <person name="Lanie J.A."/>
            <person name="Ng W.-L."/>
            <person name="Kazmierczak K.M."/>
            <person name="Andrzejewski T.M."/>
            <person name="Davidsen T.M."/>
            <person name="Wayne K.J."/>
            <person name="Tettelin H."/>
            <person name="Glass J.I."/>
            <person name="Rusch D."/>
            <person name="Podicherti R."/>
            <person name="Tsui H.-C.T."/>
            <person name="Winkler M.E."/>
        </authorList>
    </citation>
    <scope>NUCLEOTIDE SEQUENCE</scope>
</reference>
<sequence length="149" mass="16092">VDKSSTIGVVVEHDHNGIKPVTYEVLNAARNFPGLVSAYYFSNDGEANLESLIQGGADEVRVFLHPDFVHYTHETYAAALIKEIKKSQPEIILLSASNNGKELAAAVATRLEVGLATDCIDLQLSEAGEILVKRPVFSGKAHSVFRLSG</sequence>
<dbReference type="InterPro" id="IPR014729">
    <property type="entry name" value="Rossmann-like_a/b/a_fold"/>
</dbReference>